<evidence type="ECO:0000256" key="4">
    <source>
        <dbReference type="ARBA" id="ARBA00022989"/>
    </source>
</evidence>
<feature type="transmembrane region" description="Helical" evidence="6">
    <location>
        <begin position="251"/>
        <end position="275"/>
    </location>
</feature>
<evidence type="ECO:0000313" key="8">
    <source>
        <dbReference type="EMBL" id="RPF49580.1"/>
    </source>
</evidence>
<proteinExistence type="predicted"/>
<dbReference type="AlphaFoldDB" id="A0A3N5B1S8"/>
<comment type="caution">
    <text evidence="8">The sequence shown here is derived from an EMBL/GenBank/DDBJ whole genome shotgun (WGS) entry which is preliminary data.</text>
</comment>
<dbReference type="GO" id="GO:0005886">
    <property type="term" value="C:plasma membrane"/>
    <property type="evidence" value="ECO:0007669"/>
    <property type="project" value="UniProtKB-SubCell"/>
</dbReference>
<keyword evidence="9" id="KW-1185">Reference proteome</keyword>
<dbReference type="PANTHER" id="PTHR35007">
    <property type="entry name" value="INTEGRAL MEMBRANE PROTEIN-RELATED"/>
    <property type="match status" value="1"/>
</dbReference>
<feature type="transmembrane region" description="Helical" evidence="6">
    <location>
        <begin position="80"/>
        <end position="99"/>
    </location>
</feature>
<reference evidence="8 9" key="1">
    <citation type="submission" date="2018-11" db="EMBL/GenBank/DDBJ databases">
        <title>Genomic Encyclopedia of Type Strains, Phase IV (KMG-IV): sequencing the most valuable type-strain genomes for metagenomic binning, comparative biology and taxonomic classification.</title>
        <authorList>
            <person name="Goeker M."/>
        </authorList>
    </citation>
    <scope>NUCLEOTIDE SEQUENCE [LARGE SCALE GENOMIC DNA]</scope>
    <source>
        <strain evidence="8 9">DSM 102936</strain>
    </source>
</reference>
<feature type="transmembrane region" description="Helical" evidence="6">
    <location>
        <begin position="6"/>
        <end position="24"/>
    </location>
</feature>
<keyword evidence="3 6" id="KW-0812">Transmembrane</keyword>
<evidence type="ECO:0000256" key="6">
    <source>
        <dbReference type="SAM" id="Phobius"/>
    </source>
</evidence>
<dbReference type="Pfam" id="PF00482">
    <property type="entry name" value="T2SSF"/>
    <property type="match status" value="1"/>
</dbReference>
<keyword evidence="2" id="KW-1003">Cell membrane</keyword>
<gene>
    <name evidence="8" type="ORF">EDD75_0398</name>
</gene>
<dbReference type="InterPro" id="IPR018076">
    <property type="entry name" value="T2SS_GspF_dom"/>
</dbReference>
<dbReference type="EMBL" id="RKRE01000001">
    <property type="protein sequence ID" value="RPF49580.1"/>
    <property type="molecule type" value="Genomic_DNA"/>
</dbReference>
<evidence type="ECO:0000256" key="1">
    <source>
        <dbReference type="ARBA" id="ARBA00004651"/>
    </source>
</evidence>
<name>A0A3N5B1S8_9THEO</name>
<accession>A0A3N5B1S8</accession>
<comment type="subcellular location">
    <subcellularLocation>
        <location evidence="1">Cell membrane</location>
        <topology evidence="1">Multi-pass membrane protein</topology>
    </subcellularLocation>
</comment>
<feature type="transmembrane region" description="Helical" evidence="6">
    <location>
        <begin position="105"/>
        <end position="124"/>
    </location>
</feature>
<dbReference type="Proteomes" id="UP000282654">
    <property type="component" value="Unassembled WGS sequence"/>
</dbReference>
<evidence type="ECO:0000256" key="2">
    <source>
        <dbReference type="ARBA" id="ARBA00022475"/>
    </source>
</evidence>
<dbReference type="PANTHER" id="PTHR35007:SF2">
    <property type="entry name" value="PILUS ASSEMBLE PROTEIN"/>
    <property type="match status" value="1"/>
</dbReference>
<evidence type="ECO:0000313" key="9">
    <source>
        <dbReference type="Proteomes" id="UP000282654"/>
    </source>
</evidence>
<organism evidence="8 9">
    <name type="scientific">Thermodesulfitimonas autotrophica</name>
    <dbReference type="NCBI Taxonomy" id="1894989"/>
    <lineage>
        <taxon>Bacteria</taxon>
        <taxon>Bacillati</taxon>
        <taxon>Bacillota</taxon>
        <taxon>Clostridia</taxon>
        <taxon>Thermoanaerobacterales</taxon>
        <taxon>Thermoanaerobacteraceae</taxon>
        <taxon>Thermodesulfitimonas</taxon>
    </lineage>
</organism>
<evidence type="ECO:0000256" key="3">
    <source>
        <dbReference type="ARBA" id="ARBA00022692"/>
    </source>
</evidence>
<keyword evidence="5 6" id="KW-0472">Membrane</keyword>
<evidence type="ECO:0000259" key="7">
    <source>
        <dbReference type="Pfam" id="PF00482"/>
    </source>
</evidence>
<sequence length="281" mass="30535">MFVLLSVFSALCFFCLFLGTAFLIGRNPVSEMVATRSPSSLAESFGRLLERVSFLRPALTGPSLARDLRRAGWRLSSQEFSGIWFGCGAAGALAAAALVSIRPQAFLLALPIPLVAFALPRFLLSRKASEMQKQLERDFLIFVEKTAVYVAASVLPLKVLEKQSEIPGPLGAELKILVEELGGTLKEEPLRRFADRVGTDAARDFAAAVINALRHGSENLPEALLAQAREIRRAREMKIEEISRKMEIKTIIPVVLTVLPAAAILLLGPLAVGLVRSMRGG</sequence>
<evidence type="ECO:0000256" key="5">
    <source>
        <dbReference type="ARBA" id="ARBA00023136"/>
    </source>
</evidence>
<dbReference type="RefSeq" id="WP_123927252.1">
    <property type="nucleotide sequence ID" value="NZ_RKRE01000001.1"/>
</dbReference>
<protein>
    <submittedName>
        <fullName evidence="8">Tight adherence protein C</fullName>
    </submittedName>
</protein>
<keyword evidence="4 6" id="KW-1133">Transmembrane helix</keyword>
<dbReference type="OrthoDB" id="1723841at2"/>
<feature type="domain" description="Type II secretion system protein GspF" evidence="7">
    <location>
        <begin position="157"/>
        <end position="267"/>
    </location>
</feature>